<dbReference type="SUPFAM" id="SSF55781">
    <property type="entry name" value="GAF domain-like"/>
    <property type="match status" value="1"/>
</dbReference>
<feature type="domain" description="PPM-type phosphatase" evidence="2">
    <location>
        <begin position="192"/>
        <end position="396"/>
    </location>
</feature>
<dbReference type="SMART" id="SM00331">
    <property type="entry name" value="PP2C_SIG"/>
    <property type="match status" value="1"/>
</dbReference>
<dbReference type="Gene3D" id="3.60.40.10">
    <property type="entry name" value="PPM-type phosphatase domain"/>
    <property type="match status" value="1"/>
</dbReference>
<dbReference type="InterPro" id="IPR036457">
    <property type="entry name" value="PPM-type-like_dom_sf"/>
</dbReference>
<dbReference type="Proteomes" id="UP001589608">
    <property type="component" value="Unassembled WGS sequence"/>
</dbReference>
<sequence length="421" mass="44454">MEVSETSMMATLLGAVEDAAPVDAVESITRELAKALEAVSASFLIADLSGRALVRLAHVPGDEAPPGDAGRRRGDEVATVLPFDGGPAEQALRTQTPQVLAGEAGWTVLAPVTERGEVIGLLELVLPSEPDERALAEIGRIAHLLGFVVIANRRHTDLFEWGQRTTPFNLPAEIQRRLLPAAFTCEAGAFTLSGWLEPAASIGGDTFDYALARDALHFSVTDAMGHGVASALTATLGVGSLRNTRRKGQGIVEQAETANAAVAEHAAAGSTFVTAVLGRIDLSSGVCTLVNAGHLPPLLVRGDEIEPLRLPRNFPLGMLAEATFTAGEVQLEAGDRLVIVTDGMRERAAARMDLHAELRKVAGLHPREATRALADAVLRVTGPVLADDATLLIIDWYNEHGRLRRTSAGADQARASAPMPD</sequence>
<dbReference type="EMBL" id="JBHMCA010000051">
    <property type="protein sequence ID" value="MFB9446903.1"/>
    <property type="molecule type" value="Genomic_DNA"/>
</dbReference>
<dbReference type="EC" id="3.1.3.16" evidence="3"/>
<reference evidence="3 4" key="1">
    <citation type="submission" date="2024-09" db="EMBL/GenBank/DDBJ databases">
        <authorList>
            <person name="Sun Q."/>
            <person name="Mori K."/>
        </authorList>
    </citation>
    <scope>NUCLEOTIDE SEQUENCE [LARGE SCALE GENOMIC DNA]</scope>
    <source>
        <strain evidence="3 4">JCM 3307</strain>
    </source>
</reference>
<name>A0ABV5MDI7_9ACTN</name>
<dbReference type="Pfam" id="PF07228">
    <property type="entry name" value="SpoIIE"/>
    <property type="match status" value="1"/>
</dbReference>
<keyword evidence="1 3" id="KW-0378">Hydrolase</keyword>
<evidence type="ECO:0000313" key="4">
    <source>
        <dbReference type="Proteomes" id="UP001589608"/>
    </source>
</evidence>
<dbReference type="PANTHER" id="PTHR43156">
    <property type="entry name" value="STAGE II SPORULATION PROTEIN E-RELATED"/>
    <property type="match status" value="1"/>
</dbReference>
<dbReference type="InterPro" id="IPR001932">
    <property type="entry name" value="PPM-type_phosphatase-like_dom"/>
</dbReference>
<gene>
    <name evidence="3" type="ORF">ACFFTR_27755</name>
</gene>
<evidence type="ECO:0000259" key="2">
    <source>
        <dbReference type="SMART" id="SM00331"/>
    </source>
</evidence>
<evidence type="ECO:0000256" key="1">
    <source>
        <dbReference type="ARBA" id="ARBA00022801"/>
    </source>
</evidence>
<keyword evidence="4" id="KW-1185">Reference proteome</keyword>
<protein>
    <submittedName>
        <fullName evidence="3">PP2C family protein-serine/threonine phosphatase</fullName>
        <ecNumber evidence="3">3.1.3.16</ecNumber>
    </submittedName>
</protein>
<organism evidence="3 4">
    <name type="scientific">Dactylosporangium vinaceum</name>
    <dbReference type="NCBI Taxonomy" id="53362"/>
    <lineage>
        <taxon>Bacteria</taxon>
        <taxon>Bacillati</taxon>
        <taxon>Actinomycetota</taxon>
        <taxon>Actinomycetes</taxon>
        <taxon>Micromonosporales</taxon>
        <taxon>Micromonosporaceae</taxon>
        <taxon>Dactylosporangium</taxon>
    </lineage>
</organism>
<dbReference type="PANTHER" id="PTHR43156:SF2">
    <property type="entry name" value="STAGE II SPORULATION PROTEIN E"/>
    <property type="match status" value="1"/>
</dbReference>
<dbReference type="GO" id="GO:0004722">
    <property type="term" value="F:protein serine/threonine phosphatase activity"/>
    <property type="evidence" value="ECO:0007669"/>
    <property type="project" value="UniProtKB-EC"/>
</dbReference>
<dbReference type="InterPro" id="IPR052016">
    <property type="entry name" value="Bact_Sigma-Reg"/>
</dbReference>
<accession>A0ABV5MDI7</accession>
<evidence type="ECO:0000313" key="3">
    <source>
        <dbReference type="EMBL" id="MFB9446903.1"/>
    </source>
</evidence>
<proteinExistence type="predicted"/>
<dbReference type="RefSeq" id="WP_246656449.1">
    <property type="nucleotide sequence ID" value="NZ_CP061913.1"/>
</dbReference>
<comment type="caution">
    <text evidence="3">The sequence shown here is derived from an EMBL/GenBank/DDBJ whole genome shotgun (WGS) entry which is preliminary data.</text>
</comment>
<dbReference type="SUPFAM" id="SSF81606">
    <property type="entry name" value="PP2C-like"/>
    <property type="match status" value="1"/>
</dbReference>